<evidence type="ECO:0000313" key="4">
    <source>
        <dbReference type="Proteomes" id="UP001229209"/>
    </source>
</evidence>
<proteinExistence type="predicted"/>
<keyword evidence="4" id="KW-1185">Reference proteome</keyword>
<dbReference type="InterPro" id="IPR002104">
    <property type="entry name" value="Integrase_catalytic"/>
</dbReference>
<reference evidence="3 4" key="1">
    <citation type="submission" date="2023-07" db="EMBL/GenBank/DDBJ databases">
        <title>Genomic Encyclopedia of Type Strains, Phase IV (KMG-IV): sequencing the most valuable type-strain genomes for metagenomic binning, comparative biology and taxonomic classification.</title>
        <authorList>
            <person name="Goeker M."/>
        </authorList>
    </citation>
    <scope>NUCLEOTIDE SEQUENCE [LARGE SCALE GENOMIC DNA]</scope>
    <source>
        <strain evidence="3 4">DSM 25924</strain>
    </source>
</reference>
<gene>
    <name evidence="3" type="ORF">J2S04_001928</name>
</gene>
<dbReference type="InterPro" id="IPR013762">
    <property type="entry name" value="Integrase-like_cat_sf"/>
</dbReference>
<dbReference type="RefSeq" id="WP_203114248.1">
    <property type="nucleotide sequence ID" value="NZ_JAURUO010000009.1"/>
</dbReference>
<evidence type="ECO:0000256" key="1">
    <source>
        <dbReference type="ARBA" id="ARBA00023172"/>
    </source>
</evidence>
<dbReference type="Proteomes" id="UP001229209">
    <property type="component" value="Unassembled WGS sequence"/>
</dbReference>
<comment type="caution">
    <text evidence="3">The sequence shown here is derived from an EMBL/GenBank/DDBJ whole genome shotgun (WGS) entry which is preliminary data.</text>
</comment>
<keyword evidence="1" id="KW-0233">DNA recombination</keyword>
<dbReference type="EMBL" id="JAURUO010000009">
    <property type="protein sequence ID" value="MDP9728977.1"/>
    <property type="molecule type" value="Genomic_DNA"/>
</dbReference>
<dbReference type="InterPro" id="IPR011010">
    <property type="entry name" value="DNA_brk_join_enz"/>
</dbReference>
<protein>
    <submittedName>
        <fullName evidence="3">Integrase</fullName>
    </submittedName>
</protein>
<organism evidence="3 4">
    <name type="scientific">Alicyclobacillus tolerans</name>
    <dbReference type="NCBI Taxonomy" id="90970"/>
    <lineage>
        <taxon>Bacteria</taxon>
        <taxon>Bacillati</taxon>
        <taxon>Bacillota</taxon>
        <taxon>Bacilli</taxon>
        <taxon>Bacillales</taxon>
        <taxon>Alicyclobacillaceae</taxon>
        <taxon>Alicyclobacillus</taxon>
    </lineage>
</organism>
<name>A0ABT9LXI1_9BACL</name>
<dbReference type="SUPFAM" id="SSF56349">
    <property type="entry name" value="DNA breaking-rejoining enzymes"/>
    <property type="match status" value="1"/>
</dbReference>
<sequence>MEFVEPIRDRKQLETIKKYLRGTSLRDHTLFVLGINSGLRVSDLLNLTVGDVTDTRGRIRGNMTVVEQKTGKRKSFAIGASVTKAIAEYLTTRPGASGVEPLFMSRKGGALKRACEICQSFCVNSFE</sequence>
<evidence type="ECO:0000259" key="2">
    <source>
        <dbReference type="PROSITE" id="PS51898"/>
    </source>
</evidence>
<accession>A0ABT9LXI1</accession>
<feature type="domain" description="Tyr recombinase" evidence="2">
    <location>
        <begin position="2"/>
        <end position="127"/>
    </location>
</feature>
<dbReference type="Gene3D" id="1.10.443.10">
    <property type="entry name" value="Intergrase catalytic core"/>
    <property type="match status" value="1"/>
</dbReference>
<dbReference type="Pfam" id="PF00589">
    <property type="entry name" value="Phage_integrase"/>
    <property type="match status" value="1"/>
</dbReference>
<dbReference type="PROSITE" id="PS51898">
    <property type="entry name" value="TYR_RECOMBINASE"/>
    <property type="match status" value="1"/>
</dbReference>
<evidence type="ECO:0000313" key="3">
    <source>
        <dbReference type="EMBL" id="MDP9728977.1"/>
    </source>
</evidence>